<reference evidence="2" key="2">
    <citation type="submission" date="2023-06" db="EMBL/GenBank/DDBJ databases">
        <authorList>
            <consortium name="Lawrence Berkeley National Laboratory"/>
            <person name="Haridas S."/>
            <person name="Hensen N."/>
            <person name="Bonometti L."/>
            <person name="Westerberg I."/>
            <person name="Brannstrom I.O."/>
            <person name="Guillou S."/>
            <person name="Cros-Aarteil S."/>
            <person name="Calhoun S."/>
            <person name="Kuo A."/>
            <person name="Mondo S."/>
            <person name="Pangilinan J."/>
            <person name="Riley R."/>
            <person name="Labutti K."/>
            <person name="Andreopoulos B."/>
            <person name="Lipzen A."/>
            <person name="Chen C."/>
            <person name="Yanf M."/>
            <person name="Daum C."/>
            <person name="Ng V."/>
            <person name="Clum A."/>
            <person name="Steindorff A."/>
            <person name="Ohm R."/>
            <person name="Martin F."/>
            <person name="Silar P."/>
            <person name="Natvig D."/>
            <person name="Lalanne C."/>
            <person name="Gautier V."/>
            <person name="Ament-Velasquez S.L."/>
            <person name="Kruys A."/>
            <person name="Hutchinson M.I."/>
            <person name="Powell A.J."/>
            <person name="Barry K."/>
            <person name="Miller A.N."/>
            <person name="Grigoriev I.V."/>
            <person name="Debuchy R."/>
            <person name="Gladieux P."/>
            <person name="Thoren M.H."/>
            <person name="Johannesson H."/>
        </authorList>
    </citation>
    <scope>NUCLEOTIDE SEQUENCE</scope>
    <source>
        <strain evidence="2">SMH4131-1</strain>
    </source>
</reference>
<dbReference type="AlphaFoldDB" id="A0AAE0IXC6"/>
<organism evidence="2 3">
    <name type="scientific">Cercophora scortea</name>
    <dbReference type="NCBI Taxonomy" id="314031"/>
    <lineage>
        <taxon>Eukaryota</taxon>
        <taxon>Fungi</taxon>
        <taxon>Dikarya</taxon>
        <taxon>Ascomycota</taxon>
        <taxon>Pezizomycotina</taxon>
        <taxon>Sordariomycetes</taxon>
        <taxon>Sordariomycetidae</taxon>
        <taxon>Sordariales</taxon>
        <taxon>Lasiosphaeriaceae</taxon>
        <taxon>Cercophora</taxon>
    </lineage>
</organism>
<gene>
    <name evidence="2" type="ORF">B0T19DRAFT_398034</name>
</gene>
<dbReference type="EMBL" id="JAUEPO010000002">
    <property type="protein sequence ID" value="KAK3332256.1"/>
    <property type="molecule type" value="Genomic_DNA"/>
</dbReference>
<accession>A0AAE0IXC6</accession>
<evidence type="ECO:0000313" key="3">
    <source>
        <dbReference type="Proteomes" id="UP001286456"/>
    </source>
</evidence>
<feature type="region of interest" description="Disordered" evidence="1">
    <location>
        <begin position="87"/>
        <end position="113"/>
    </location>
</feature>
<evidence type="ECO:0000256" key="1">
    <source>
        <dbReference type="SAM" id="MobiDB-lite"/>
    </source>
</evidence>
<dbReference type="Proteomes" id="UP001286456">
    <property type="component" value="Unassembled WGS sequence"/>
</dbReference>
<reference evidence="2" key="1">
    <citation type="journal article" date="2023" name="Mol. Phylogenet. Evol.">
        <title>Genome-scale phylogeny and comparative genomics of the fungal order Sordariales.</title>
        <authorList>
            <person name="Hensen N."/>
            <person name="Bonometti L."/>
            <person name="Westerberg I."/>
            <person name="Brannstrom I.O."/>
            <person name="Guillou S."/>
            <person name="Cros-Aarteil S."/>
            <person name="Calhoun S."/>
            <person name="Haridas S."/>
            <person name="Kuo A."/>
            <person name="Mondo S."/>
            <person name="Pangilinan J."/>
            <person name="Riley R."/>
            <person name="LaButti K."/>
            <person name="Andreopoulos B."/>
            <person name="Lipzen A."/>
            <person name="Chen C."/>
            <person name="Yan M."/>
            <person name="Daum C."/>
            <person name="Ng V."/>
            <person name="Clum A."/>
            <person name="Steindorff A."/>
            <person name="Ohm R.A."/>
            <person name="Martin F."/>
            <person name="Silar P."/>
            <person name="Natvig D.O."/>
            <person name="Lalanne C."/>
            <person name="Gautier V."/>
            <person name="Ament-Velasquez S.L."/>
            <person name="Kruys A."/>
            <person name="Hutchinson M.I."/>
            <person name="Powell A.J."/>
            <person name="Barry K."/>
            <person name="Miller A.N."/>
            <person name="Grigoriev I.V."/>
            <person name="Debuchy R."/>
            <person name="Gladieux P."/>
            <person name="Hiltunen Thoren M."/>
            <person name="Johannesson H."/>
        </authorList>
    </citation>
    <scope>NUCLEOTIDE SEQUENCE</scope>
    <source>
        <strain evidence="2">SMH4131-1</strain>
    </source>
</reference>
<proteinExistence type="predicted"/>
<evidence type="ECO:0000313" key="2">
    <source>
        <dbReference type="EMBL" id="KAK3332256.1"/>
    </source>
</evidence>
<name>A0AAE0IXC6_9PEZI</name>
<sequence>MPKVLVATVGSFQAAMRCWLQTLSSTLTIYTYFGLLDGSSQQLSAELHRLRDSWQGDTSEDCVLALWALDDQMMSIHVERGVGGWLPAGSEERGKECRREPRSGTPPGTVPGRPPTAVVDSAIYLMAMLKAQNVQRRRGRWLGSSSLGPTWDCACPNLIELATEMATEIRPLRVGSWELGLKEGWPPRIFGFWSSIPCYRFDLLPLGPRPASPTDN</sequence>
<comment type="caution">
    <text evidence="2">The sequence shown here is derived from an EMBL/GenBank/DDBJ whole genome shotgun (WGS) entry which is preliminary data.</text>
</comment>
<keyword evidence="3" id="KW-1185">Reference proteome</keyword>
<protein>
    <submittedName>
        <fullName evidence="2">Uncharacterized protein</fullName>
    </submittedName>
</protein>
<feature type="compositionally biased region" description="Basic and acidic residues" evidence="1">
    <location>
        <begin position="90"/>
        <end position="102"/>
    </location>
</feature>